<evidence type="ECO:0000313" key="2">
    <source>
        <dbReference type="Proteomes" id="UP000632222"/>
    </source>
</evidence>
<accession>A0ABQ2D098</accession>
<keyword evidence="2" id="KW-1185">Reference proteome</keyword>
<comment type="caution">
    <text evidence="1">The sequence shown here is derived from an EMBL/GenBank/DDBJ whole genome shotgun (WGS) entry which is preliminary data.</text>
</comment>
<evidence type="ECO:0000313" key="1">
    <source>
        <dbReference type="EMBL" id="GGJ38522.1"/>
    </source>
</evidence>
<dbReference type="RefSeq" id="WP_189003095.1">
    <property type="nucleotide sequence ID" value="NZ_BMOD01000008.1"/>
</dbReference>
<organism evidence="1 2">
    <name type="scientific">Deinococcus roseus</name>
    <dbReference type="NCBI Taxonomy" id="392414"/>
    <lineage>
        <taxon>Bacteria</taxon>
        <taxon>Thermotogati</taxon>
        <taxon>Deinococcota</taxon>
        <taxon>Deinococci</taxon>
        <taxon>Deinococcales</taxon>
        <taxon>Deinococcaceae</taxon>
        <taxon>Deinococcus</taxon>
    </lineage>
</organism>
<dbReference type="Proteomes" id="UP000632222">
    <property type="component" value="Unassembled WGS sequence"/>
</dbReference>
<gene>
    <name evidence="1" type="ORF">GCM10008938_25820</name>
</gene>
<protein>
    <submittedName>
        <fullName evidence="1">Uncharacterized protein</fullName>
    </submittedName>
</protein>
<name>A0ABQ2D098_9DEIO</name>
<dbReference type="EMBL" id="BMOD01000008">
    <property type="protein sequence ID" value="GGJ38522.1"/>
    <property type="molecule type" value="Genomic_DNA"/>
</dbReference>
<sequence>MSTRIYTTEHPEHGDVAVISGWDPEDRKYYLLVQLLDSKDPPLYDSQNRKTTPSGIIQRLKSMDLSPPLVLQEDLEDDAVNQRDGYYQHYGYIKPIKKRKRTPASSLAAR</sequence>
<reference evidence="2" key="1">
    <citation type="journal article" date="2019" name="Int. J. Syst. Evol. Microbiol.">
        <title>The Global Catalogue of Microorganisms (GCM) 10K type strain sequencing project: providing services to taxonomists for standard genome sequencing and annotation.</title>
        <authorList>
            <consortium name="The Broad Institute Genomics Platform"/>
            <consortium name="The Broad Institute Genome Sequencing Center for Infectious Disease"/>
            <person name="Wu L."/>
            <person name="Ma J."/>
        </authorList>
    </citation>
    <scope>NUCLEOTIDE SEQUENCE [LARGE SCALE GENOMIC DNA]</scope>
    <source>
        <strain evidence="2">JCM 14370</strain>
    </source>
</reference>
<proteinExistence type="predicted"/>